<reference evidence="5 6" key="1">
    <citation type="submission" date="2019-10" db="EMBL/GenBank/DDBJ databases">
        <title>Nocardia macrotermitis sp. nov. and Nocardia aurantia sp. nov., isolated from the gut of fungus growing-termite Macrotermes natalensis.</title>
        <authorList>
            <person name="Benndorf R."/>
            <person name="Schwitalla J."/>
            <person name="Martin K."/>
            <person name="De Beer W."/>
            <person name="Kaster A.-K."/>
            <person name="Vollmers J."/>
            <person name="Poulsen M."/>
            <person name="Beemelmanns C."/>
        </authorList>
    </citation>
    <scope>NUCLEOTIDE SEQUENCE [LARGE SCALE GENOMIC DNA]</scope>
    <source>
        <strain evidence="5 6">RB56</strain>
    </source>
</reference>
<evidence type="ECO:0000259" key="4">
    <source>
        <dbReference type="PROSITE" id="PS51186"/>
    </source>
</evidence>
<evidence type="ECO:0000256" key="2">
    <source>
        <dbReference type="SAM" id="MobiDB-lite"/>
    </source>
</evidence>
<feature type="compositionally biased region" description="Low complexity" evidence="2">
    <location>
        <begin position="69"/>
        <end position="109"/>
    </location>
</feature>
<dbReference type="Gene3D" id="1.10.10.10">
    <property type="entry name" value="Winged helix-like DNA-binding domain superfamily/Winged helix DNA-binding domain"/>
    <property type="match status" value="1"/>
</dbReference>
<dbReference type="SUPFAM" id="SSF55729">
    <property type="entry name" value="Acyl-CoA N-acyltransferases (Nat)"/>
    <property type="match status" value="1"/>
</dbReference>
<keyword evidence="6" id="KW-1185">Reference proteome</keyword>
<organism evidence="5 6">
    <name type="scientific">Nocardia aurantia</name>
    <dbReference type="NCBI Taxonomy" id="2585199"/>
    <lineage>
        <taxon>Bacteria</taxon>
        <taxon>Bacillati</taxon>
        <taxon>Actinomycetota</taxon>
        <taxon>Actinomycetes</taxon>
        <taxon>Mycobacteriales</taxon>
        <taxon>Nocardiaceae</taxon>
        <taxon>Nocardia</taxon>
    </lineage>
</organism>
<dbReference type="GO" id="GO:0008080">
    <property type="term" value="F:N-acetyltransferase activity"/>
    <property type="evidence" value="ECO:0007669"/>
    <property type="project" value="InterPro"/>
</dbReference>
<feature type="region of interest" description="Disordered" evidence="2">
    <location>
        <begin position="69"/>
        <end position="126"/>
    </location>
</feature>
<accession>A0A7K0DI24</accession>
<dbReference type="GO" id="GO:0003700">
    <property type="term" value="F:DNA-binding transcription factor activity"/>
    <property type="evidence" value="ECO:0007669"/>
    <property type="project" value="InterPro"/>
</dbReference>
<comment type="caution">
    <text evidence="5">The sequence shown here is derived from an EMBL/GenBank/DDBJ whole genome shotgun (WGS) entry which is preliminary data.</text>
</comment>
<dbReference type="RefSeq" id="WP_227837180.1">
    <property type="nucleotide sequence ID" value="NZ_WEGI01000002.1"/>
</dbReference>
<evidence type="ECO:0008006" key="7">
    <source>
        <dbReference type="Google" id="ProtNLM"/>
    </source>
</evidence>
<dbReference type="AlphaFoldDB" id="A0A7K0DI24"/>
<dbReference type="Proteomes" id="UP000431401">
    <property type="component" value="Unassembled WGS sequence"/>
</dbReference>
<evidence type="ECO:0000313" key="6">
    <source>
        <dbReference type="Proteomes" id="UP000431401"/>
    </source>
</evidence>
<dbReference type="PANTHER" id="PTHR13947">
    <property type="entry name" value="GNAT FAMILY N-ACETYLTRANSFERASE"/>
    <property type="match status" value="1"/>
</dbReference>
<dbReference type="InterPro" id="IPR016181">
    <property type="entry name" value="Acyl_CoA_acyltransferase"/>
</dbReference>
<dbReference type="CDD" id="cd04301">
    <property type="entry name" value="NAT_SF"/>
    <property type="match status" value="1"/>
</dbReference>
<dbReference type="InterPro" id="IPR050769">
    <property type="entry name" value="NAT_camello-type"/>
</dbReference>
<dbReference type="Gene3D" id="3.40.630.30">
    <property type="match status" value="1"/>
</dbReference>
<dbReference type="SUPFAM" id="SSF46785">
    <property type="entry name" value="Winged helix' DNA-binding domain"/>
    <property type="match status" value="1"/>
</dbReference>
<keyword evidence="1" id="KW-0808">Transferase</keyword>
<sequence>MSTVSIDHAGADIAADDVATVREFNRRYTRLIGVLHEHLVETDYSLTEARVLFELANAAPANADTVTGATSAGGAAATGLPGDSTTDTGDSTTGTADTTTTDRPGPATTSRRKVTTTDRTESATVRATTPLSEVTTLRHDLGLDPGYLSRILARFEDLGLVARQRSERDGRRQAVRLTEAGAAAFADLNERSSHDVATLLAGHSPADRARLVEAMRTIESILDRRGGAEPILRAPRPGDHGWVIARNAALYAAEYGWDDSYETLVARIVAEYLATRDPRHERAWIAEYDGAPVGAVYCVRENDTTARLRLLLVEPSARGLGVGSALVDACLRFAADTGYREVVLWTNDVLGAARRIYQRAGFELTDSEPHHSFGKDLVGQTWRLELERANFRPVTAR</sequence>
<feature type="domain" description="HTH marR-type" evidence="3">
    <location>
        <begin position="48"/>
        <end position="220"/>
    </location>
</feature>
<dbReference type="InterPro" id="IPR000182">
    <property type="entry name" value="GNAT_dom"/>
</dbReference>
<dbReference type="EMBL" id="WEGI01000002">
    <property type="protein sequence ID" value="MQY25455.1"/>
    <property type="molecule type" value="Genomic_DNA"/>
</dbReference>
<feature type="domain" description="N-acetyltransferase" evidence="4">
    <location>
        <begin position="243"/>
        <end position="387"/>
    </location>
</feature>
<dbReference type="InterPro" id="IPR000835">
    <property type="entry name" value="HTH_MarR-typ"/>
</dbReference>
<dbReference type="PANTHER" id="PTHR13947:SF37">
    <property type="entry name" value="LD18367P"/>
    <property type="match status" value="1"/>
</dbReference>
<protein>
    <recommendedName>
        <fullName evidence="7">MarR family transcriptional regulator</fullName>
    </recommendedName>
</protein>
<dbReference type="SMART" id="SM00347">
    <property type="entry name" value="HTH_MARR"/>
    <property type="match status" value="1"/>
</dbReference>
<dbReference type="InterPro" id="IPR036388">
    <property type="entry name" value="WH-like_DNA-bd_sf"/>
</dbReference>
<dbReference type="PROSITE" id="PS51186">
    <property type="entry name" value="GNAT"/>
    <property type="match status" value="1"/>
</dbReference>
<dbReference type="PROSITE" id="PS50995">
    <property type="entry name" value="HTH_MARR_2"/>
    <property type="match status" value="1"/>
</dbReference>
<name>A0A7K0DI24_9NOCA</name>
<evidence type="ECO:0000259" key="3">
    <source>
        <dbReference type="PROSITE" id="PS50995"/>
    </source>
</evidence>
<dbReference type="InterPro" id="IPR036390">
    <property type="entry name" value="WH_DNA-bd_sf"/>
</dbReference>
<dbReference type="Pfam" id="PF00583">
    <property type="entry name" value="Acetyltransf_1"/>
    <property type="match status" value="1"/>
</dbReference>
<proteinExistence type="predicted"/>
<evidence type="ECO:0000313" key="5">
    <source>
        <dbReference type="EMBL" id="MQY25455.1"/>
    </source>
</evidence>
<gene>
    <name evidence="5" type="ORF">NRB56_10120</name>
</gene>
<evidence type="ECO:0000256" key="1">
    <source>
        <dbReference type="ARBA" id="ARBA00022679"/>
    </source>
</evidence>